<dbReference type="Pfam" id="PF04069">
    <property type="entry name" value="OpuAC"/>
    <property type="match status" value="2"/>
</dbReference>
<evidence type="ECO:0000256" key="3">
    <source>
        <dbReference type="ARBA" id="ARBA00022475"/>
    </source>
</evidence>
<feature type="compositionally biased region" description="Low complexity" evidence="5">
    <location>
        <begin position="49"/>
        <end position="62"/>
    </location>
</feature>
<evidence type="ECO:0000259" key="7">
    <source>
        <dbReference type="Pfam" id="PF04069"/>
    </source>
</evidence>
<feature type="domain" description="ABC-type glycine betaine transport system substrate-binding" evidence="7">
    <location>
        <begin position="64"/>
        <end position="207"/>
    </location>
</feature>
<dbReference type="PROSITE" id="PS51257">
    <property type="entry name" value="PROKAR_LIPOPROTEIN"/>
    <property type="match status" value="1"/>
</dbReference>
<dbReference type="EMBL" id="JBHUML010000002">
    <property type="protein sequence ID" value="MFD2705684.1"/>
    <property type="molecule type" value="Genomic_DNA"/>
</dbReference>
<dbReference type="Proteomes" id="UP001597520">
    <property type="component" value="Unassembled WGS sequence"/>
</dbReference>
<comment type="caution">
    <text evidence="8">The sequence shown here is derived from an EMBL/GenBank/DDBJ whole genome shotgun (WGS) entry which is preliminary data.</text>
</comment>
<evidence type="ECO:0000313" key="9">
    <source>
        <dbReference type="Proteomes" id="UP001597520"/>
    </source>
</evidence>
<evidence type="ECO:0000256" key="4">
    <source>
        <dbReference type="ARBA" id="ARBA00023136"/>
    </source>
</evidence>
<keyword evidence="2" id="KW-0813">Transport</keyword>
<name>A0ABW5T141_9BACI</name>
<organism evidence="8 9">
    <name type="scientific">Salibacterium lacus</name>
    <dbReference type="NCBI Taxonomy" id="1898109"/>
    <lineage>
        <taxon>Bacteria</taxon>
        <taxon>Bacillati</taxon>
        <taxon>Bacillota</taxon>
        <taxon>Bacilli</taxon>
        <taxon>Bacillales</taxon>
        <taxon>Bacillaceae</taxon>
    </lineage>
</organism>
<feature type="region of interest" description="Disordered" evidence="5">
    <location>
        <begin position="23"/>
        <end position="68"/>
    </location>
</feature>
<dbReference type="Gene3D" id="3.40.190.100">
    <property type="entry name" value="Glycine betaine-binding periplasmic protein, domain 2"/>
    <property type="match status" value="1"/>
</dbReference>
<dbReference type="InterPro" id="IPR007210">
    <property type="entry name" value="ABC_Gly_betaine_transp_sub-bd"/>
</dbReference>
<feature type="domain" description="ABC-type glycine betaine transport system substrate-binding" evidence="7">
    <location>
        <begin position="225"/>
        <end position="326"/>
    </location>
</feature>
<accession>A0ABW5T141</accession>
<evidence type="ECO:0000256" key="5">
    <source>
        <dbReference type="SAM" id="MobiDB-lite"/>
    </source>
</evidence>
<keyword evidence="3" id="KW-1003">Cell membrane</keyword>
<keyword evidence="9" id="KW-1185">Reference proteome</keyword>
<reference evidence="9" key="1">
    <citation type="journal article" date="2019" name="Int. J. Syst. Evol. Microbiol.">
        <title>The Global Catalogue of Microorganisms (GCM) 10K type strain sequencing project: providing services to taxonomists for standard genome sequencing and annotation.</title>
        <authorList>
            <consortium name="The Broad Institute Genomics Platform"/>
            <consortium name="The Broad Institute Genome Sequencing Center for Infectious Disease"/>
            <person name="Wu L."/>
            <person name="Ma J."/>
        </authorList>
    </citation>
    <scope>NUCLEOTIDE SEQUENCE [LARGE SCALE GENOMIC DNA]</scope>
    <source>
        <strain evidence="9">KCTC 33792</strain>
    </source>
</reference>
<feature type="chain" id="PRO_5047070141" evidence="6">
    <location>
        <begin position="23"/>
        <end position="329"/>
    </location>
</feature>
<protein>
    <submittedName>
        <fullName evidence="8">Glycine betaine ABC transporter substrate-binding protein</fullName>
    </submittedName>
</protein>
<keyword evidence="6" id="KW-0732">Signal</keyword>
<gene>
    <name evidence="8" type="ORF">ACFSUB_09395</name>
</gene>
<evidence type="ECO:0000313" key="8">
    <source>
        <dbReference type="EMBL" id="MFD2705684.1"/>
    </source>
</evidence>
<dbReference type="Gene3D" id="3.10.105.10">
    <property type="entry name" value="Dipeptide-binding Protein, Domain 3"/>
    <property type="match status" value="1"/>
</dbReference>
<sequence>MLKFNWKHLGLAAGLSMTLAAAGCGSGGEEESGDSGGESGGSEEEQTDSESGGESSEDSSSSANYGEEMDYQITGIEAGSGVVGASEEAVETYDSLAGWEVATSSSGAMTTALGEAIDNEEPIIVTGWSPHWKFQEYDLKYLEDPENVFGDAENIKTMVRQGLEEDMPNAYTVLDQFQWDEESMNSVMLEVQNGASPQEAATSFVEENQDMVDSWTEGAEEVDGKEIELVYVEWETEVASTHVVGEVLSNMGFEVTTTPLDNAVMWQSVAGGEADGMVAAWLPLTHGDLYEEHKDSLEDLGNNLEGVRTGLVVPEYMDVDSIEDLTPAE</sequence>
<feature type="signal peptide" evidence="6">
    <location>
        <begin position="1"/>
        <end position="22"/>
    </location>
</feature>
<dbReference type="SUPFAM" id="SSF53850">
    <property type="entry name" value="Periplasmic binding protein-like II"/>
    <property type="match status" value="2"/>
</dbReference>
<dbReference type="PANTHER" id="PTHR47737">
    <property type="entry name" value="GLYCINE BETAINE/PROLINE BETAINE TRANSPORT SYSTEM PERMEASE PROTEIN PROW"/>
    <property type="match status" value="1"/>
</dbReference>
<dbReference type="PANTHER" id="PTHR47737:SF1">
    <property type="entry name" value="GLYCINE BETAINE_PROLINE BETAINE TRANSPORT SYSTEM PERMEASE PROTEIN PROW"/>
    <property type="match status" value="1"/>
</dbReference>
<comment type="subcellular location">
    <subcellularLocation>
        <location evidence="1">Cell membrane</location>
    </subcellularLocation>
</comment>
<evidence type="ECO:0000256" key="6">
    <source>
        <dbReference type="SAM" id="SignalP"/>
    </source>
</evidence>
<proteinExistence type="predicted"/>
<dbReference type="RefSeq" id="WP_380712935.1">
    <property type="nucleotide sequence ID" value="NZ_JBHUML010000002.1"/>
</dbReference>
<keyword evidence="4" id="KW-0472">Membrane</keyword>
<evidence type="ECO:0000256" key="1">
    <source>
        <dbReference type="ARBA" id="ARBA00004236"/>
    </source>
</evidence>
<evidence type="ECO:0000256" key="2">
    <source>
        <dbReference type="ARBA" id="ARBA00022448"/>
    </source>
</evidence>